<keyword evidence="4" id="KW-1185">Reference proteome</keyword>
<dbReference type="Gene3D" id="3.30.530.20">
    <property type="match status" value="1"/>
</dbReference>
<evidence type="ECO:0000259" key="2">
    <source>
        <dbReference type="Pfam" id="PF03364"/>
    </source>
</evidence>
<evidence type="ECO:0000313" key="3">
    <source>
        <dbReference type="EMBL" id="NYE47642.1"/>
    </source>
</evidence>
<dbReference type="InterPro" id="IPR047137">
    <property type="entry name" value="ORF3"/>
</dbReference>
<dbReference type="CDD" id="cd07817">
    <property type="entry name" value="SRPBCC_8"/>
    <property type="match status" value="1"/>
</dbReference>
<dbReference type="AlphaFoldDB" id="A0A852TXI3"/>
<dbReference type="EMBL" id="JACCCC010000001">
    <property type="protein sequence ID" value="NYE47642.1"/>
    <property type="molecule type" value="Genomic_DNA"/>
</dbReference>
<dbReference type="Pfam" id="PF03364">
    <property type="entry name" value="Polyketide_cyc"/>
    <property type="match status" value="1"/>
</dbReference>
<reference evidence="3 4" key="1">
    <citation type="submission" date="2020-07" db="EMBL/GenBank/DDBJ databases">
        <title>Sequencing the genomes of 1000 actinobacteria strains.</title>
        <authorList>
            <person name="Klenk H.-P."/>
        </authorList>
    </citation>
    <scope>NUCLEOTIDE SEQUENCE [LARGE SCALE GENOMIC DNA]</scope>
    <source>
        <strain evidence="3 4">CXB654</strain>
    </source>
</reference>
<dbReference type="InterPro" id="IPR023393">
    <property type="entry name" value="START-like_dom_sf"/>
</dbReference>
<sequence>MSEVIETVEVNVPVRTAYDQREGTTVSEVIETVEVNVPVRTAYDQWTQFERFPEFMEGVSRVHQRDDTHTSWVIDIGGRRREFDAVVTEQIADERIAWRSTDGATHAGVVTFHKIEPERARVTLQLNAVPEGVVEQLGDKLGLVKQRAKGDMQRFARFVESRGAATGGYRGEVPQDPTGPGGEGAPLGAPPQQPGQVPQVPPERPR</sequence>
<protein>
    <submittedName>
        <fullName evidence="3">Putative membrane protein</fullName>
    </submittedName>
</protein>
<dbReference type="RefSeq" id="WP_312863179.1">
    <property type="nucleotide sequence ID" value="NZ_BAAAYY010000015.1"/>
</dbReference>
<feature type="region of interest" description="Disordered" evidence="1">
    <location>
        <begin position="163"/>
        <end position="206"/>
    </location>
</feature>
<organism evidence="3 4">
    <name type="scientific">Spinactinospora alkalitolerans</name>
    <dbReference type="NCBI Taxonomy" id="687207"/>
    <lineage>
        <taxon>Bacteria</taxon>
        <taxon>Bacillati</taxon>
        <taxon>Actinomycetota</taxon>
        <taxon>Actinomycetes</taxon>
        <taxon>Streptosporangiales</taxon>
        <taxon>Nocardiopsidaceae</taxon>
        <taxon>Spinactinospora</taxon>
    </lineage>
</organism>
<gene>
    <name evidence="3" type="ORF">HDA32_002762</name>
</gene>
<dbReference type="SUPFAM" id="SSF55961">
    <property type="entry name" value="Bet v1-like"/>
    <property type="match status" value="1"/>
</dbReference>
<name>A0A852TXI3_9ACTN</name>
<accession>A0A852TXI3</accession>
<proteinExistence type="predicted"/>
<evidence type="ECO:0000313" key="4">
    <source>
        <dbReference type="Proteomes" id="UP000589036"/>
    </source>
</evidence>
<feature type="compositionally biased region" description="Pro residues" evidence="1">
    <location>
        <begin position="188"/>
        <end position="206"/>
    </location>
</feature>
<feature type="domain" description="Coenzyme Q-binding protein COQ10 START" evidence="2">
    <location>
        <begin position="35"/>
        <end position="155"/>
    </location>
</feature>
<dbReference type="InterPro" id="IPR005031">
    <property type="entry name" value="COQ10_START"/>
</dbReference>
<dbReference type="PANTHER" id="PTHR33824:SF7">
    <property type="entry name" value="POLYKETIDE CYCLASE_DEHYDRASE AND LIPID TRANSPORT SUPERFAMILY PROTEIN"/>
    <property type="match status" value="1"/>
</dbReference>
<dbReference type="Proteomes" id="UP000589036">
    <property type="component" value="Unassembled WGS sequence"/>
</dbReference>
<comment type="caution">
    <text evidence="3">The sequence shown here is derived from an EMBL/GenBank/DDBJ whole genome shotgun (WGS) entry which is preliminary data.</text>
</comment>
<dbReference type="PANTHER" id="PTHR33824">
    <property type="entry name" value="POLYKETIDE CYCLASE/DEHYDRASE AND LIPID TRANSPORT SUPERFAMILY PROTEIN"/>
    <property type="match status" value="1"/>
</dbReference>
<evidence type="ECO:0000256" key="1">
    <source>
        <dbReference type="SAM" id="MobiDB-lite"/>
    </source>
</evidence>